<keyword evidence="3" id="KW-1185">Reference proteome</keyword>
<dbReference type="Proteomes" id="UP001138500">
    <property type="component" value="Unassembled WGS sequence"/>
</dbReference>
<proteinExistence type="predicted"/>
<dbReference type="EMBL" id="RIBY02000735">
    <property type="protein sequence ID" value="KAH9838159.1"/>
    <property type="molecule type" value="Genomic_DNA"/>
</dbReference>
<reference evidence="2 3" key="2">
    <citation type="journal article" date="2021" name="Curr. Genet.">
        <title>Genetic response to nitrogen starvation in the aggressive Eucalyptus foliar pathogen Teratosphaeria destructans.</title>
        <authorList>
            <person name="Havenga M."/>
            <person name="Wingfield B.D."/>
            <person name="Wingfield M.J."/>
            <person name="Dreyer L.L."/>
            <person name="Roets F."/>
            <person name="Aylward J."/>
        </authorList>
    </citation>
    <scope>NUCLEOTIDE SEQUENCE [LARGE SCALE GENOMIC DNA]</scope>
    <source>
        <strain evidence="2">CMW44962</strain>
    </source>
</reference>
<reference evidence="2 3" key="1">
    <citation type="journal article" date="2018" name="IMA Fungus">
        <title>IMA Genome-F 10: Nine draft genome sequences of Claviceps purpurea s.lat., including C. arundinis, C. humidiphila, and C. cf. spartinae, pseudomolecules for the pitch canker pathogen Fusarium circinatum, draft genome of Davidsoniella eucalypti, Grosmannia galeiformis, Quambalaria eucalypti, and Teratosphaeria destructans.</title>
        <authorList>
            <person name="Wingfield B.D."/>
            <person name="Liu M."/>
            <person name="Nguyen H.D."/>
            <person name="Lane F.A."/>
            <person name="Morgan S.W."/>
            <person name="De Vos L."/>
            <person name="Wilken P.M."/>
            <person name="Duong T.A."/>
            <person name="Aylward J."/>
            <person name="Coetzee M.P."/>
            <person name="Dadej K."/>
            <person name="De Beer Z.W."/>
            <person name="Findlay W."/>
            <person name="Havenga M."/>
            <person name="Kolarik M."/>
            <person name="Menzies J.G."/>
            <person name="Naidoo K."/>
            <person name="Pochopski O."/>
            <person name="Shoukouhi P."/>
            <person name="Santana Q.C."/>
            <person name="Seifert K.A."/>
            <person name="Soal N."/>
            <person name="Steenkamp E.T."/>
            <person name="Tatham C.T."/>
            <person name="van der Nest M.A."/>
            <person name="Wingfield M.J."/>
        </authorList>
    </citation>
    <scope>NUCLEOTIDE SEQUENCE [LARGE SCALE GENOMIC DNA]</scope>
    <source>
        <strain evidence="2">CMW44962</strain>
    </source>
</reference>
<gene>
    <name evidence="2" type="ORF">Tdes44962_MAKER08260</name>
</gene>
<comment type="caution">
    <text evidence="2">The sequence shown here is derived from an EMBL/GenBank/DDBJ whole genome shotgun (WGS) entry which is preliminary data.</text>
</comment>
<protein>
    <submittedName>
        <fullName evidence="2">Uncharacterized protein</fullName>
    </submittedName>
</protein>
<evidence type="ECO:0000313" key="2">
    <source>
        <dbReference type="EMBL" id="KAH9838159.1"/>
    </source>
</evidence>
<accession>A0A9W7SX40</accession>
<organism evidence="2 3">
    <name type="scientific">Teratosphaeria destructans</name>
    <dbReference type="NCBI Taxonomy" id="418781"/>
    <lineage>
        <taxon>Eukaryota</taxon>
        <taxon>Fungi</taxon>
        <taxon>Dikarya</taxon>
        <taxon>Ascomycota</taxon>
        <taxon>Pezizomycotina</taxon>
        <taxon>Dothideomycetes</taxon>
        <taxon>Dothideomycetidae</taxon>
        <taxon>Mycosphaerellales</taxon>
        <taxon>Teratosphaeriaceae</taxon>
        <taxon>Teratosphaeria</taxon>
    </lineage>
</organism>
<feature type="compositionally biased region" description="Polar residues" evidence="1">
    <location>
        <begin position="41"/>
        <end position="59"/>
    </location>
</feature>
<evidence type="ECO:0000313" key="3">
    <source>
        <dbReference type="Proteomes" id="UP001138500"/>
    </source>
</evidence>
<feature type="region of interest" description="Disordered" evidence="1">
    <location>
        <begin position="36"/>
        <end position="59"/>
    </location>
</feature>
<dbReference type="AlphaFoldDB" id="A0A9W7SX40"/>
<name>A0A9W7SX40_9PEZI</name>
<evidence type="ECO:0000256" key="1">
    <source>
        <dbReference type="SAM" id="MobiDB-lite"/>
    </source>
</evidence>
<sequence length="106" mass="11531">MSEKRSEVGRPICPYDSTLLNPSNILHLYNPSPVMPPSAALRNSSTHSPKSPSNNGTTLITPAIKRSFSSRIAGKTSSSVRYCWNTPGQSDCAKTLLWAKSAVRRV</sequence>